<dbReference type="EMBL" id="PFBC01000052">
    <property type="protein sequence ID" value="PIR87676.1"/>
    <property type="molecule type" value="Genomic_DNA"/>
</dbReference>
<evidence type="ECO:0000259" key="1">
    <source>
        <dbReference type="Pfam" id="PF00535"/>
    </source>
</evidence>
<evidence type="ECO:0000313" key="3">
    <source>
        <dbReference type="Proteomes" id="UP000230903"/>
    </source>
</evidence>
<feature type="domain" description="Glycosyltransferase 2-like" evidence="1">
    <location>
        <begin position="10"/>
        <end position="149"/>
    </location>
</feature>
<reference evidence="3" key="1">
    <citation type="submission" date="2017-09" db="EMBL/GenBank/DDBJ databases">
        <title>Depth-based differentiation of microbial function through sediment-hosted aquifers and enrichment of novel symbionts in the deep terrestrial subsurface.</title>
        <authorList>
            <person name="Probst A.J."/>
            <person name="Ladd B."/>
            <person name="Jarett J.K."/>
            <person name="Geller-Mcgrath D.E."/>
            <person name="Sieber C.M.K."/>
            <person name="Emerson J.B."/>
            <person name="Anantharaman K."/>
            <person name="Thomas B.C."/>
            <person name="Malmstrom R."/>
            <person name="Stieglmeier M."/>
            <person name="Klingl A."/>
            <person name="Woyke T."/>
            <person name="Ryan C.M."/>
            <person name="Banfield J.F."/>
        </authorList>
    </citation>
    <scope>NUCLEOTIDE SEQUENCE [LARGE SCALE GENOMIC DNA]</scope>
</reference>
<comment type="caution">
    <text evidence="2">The sequence shown here is derived from an EMBL/GenBank/DDBJ whole genome shotgun (WGS) entry which is preliminary data.</text>
</comment>
<organism evidence="2 3">
    <name type="scientific">Candidatus Harrisonbacteria bacterium CG10_big_fil_rev_8_21_14_0_10_45_28</name>
    <dbReference type="NCBI Taxonomy" id="1974586"/>
    <lineage>
        <taxon>Bacteria</taxon>
        <taxon>Candidatus Harrisoniibacteriota</taxon>
    </lineage>
</organism>
<dbReference type="Pfam" id="PF00535">
    <property type="entry name" value="Glycos_transf_2"/>
    <property type="match status" value="1"/>
</dbReference>
<protein>
    <recommendedName>
        <fullName evidence="1">Glycosyltransferase 2-like domain-containing protein</fullName>
    </recommendedName>
</protein>
<name>A0A2H0UPS8_9BACT</name>
<dbReference type="PANTHER" id="PTHR43179">
    <property type="entry name" value="RHAMNOSYLTRANSFERASE WBBL"/>
    <property type="match status" value="1"/>
</dbReference>
<dbReference type="Proteomes" id="UP000230903">
    <property type="component" value="Unassembled WGS sequence"/>
</dbReference>
<dbReference type="Gene3D" id="3.90.550.10">
    <property type="entry name" value="Spore Coat Polysaccharide Biosynthesis Protein SpsA, Chain A"/>
    <property type="match status" value="1"/>
</dbReference>
<dbReference type="InterPro" id="IPR001173">
    <property type="entry name" value="Glyco_trans_2-like"/>
</dbReference>
<gene>
    <name evidence="2" type="ORF">COU10_03330</name>
</gene>
<dbReference type="SUPFAM" id="SSF53448">
    <property type="entry name" value="Nucleotide-diphospho-sugar transferases"/>
    <property type="match status" value="1"/>
</dbReference>
<dbReference type="InterPro" id="IPR029044">
    <property type="entry name" value="Nucleotide-diphossugar_trans"/>
</dbReference>
<dbReference type="AlphaFoldDB" id="A0A2H0UPS8"/>
<proteinExistence type="predicted"/>
<accession>A0A2H0UPS8</accession>
<dbReference type="PANTHER" id="PTHR43179:SF7">
    <property type="entry name" value="RHAMNOSYLTRANSFERASE WBBL"/>
    <property type="match status" value="1"/>
</dbReference>
<sequence>MLSDTKKLLSICIPAYNDRIGLRDLFESLADELADPVISKRVEIIVRDDASPDGSLETIMAGYLEKFSNVRFVRNDVNLGFDKNVLAVVSDAVGQYCWLMSDNDAIFPGSLVEIVRILEENQDVGHVYLQAVTFDKDLKKLQSKIKKDVGSIRFDSSEEFITVINLPGFISSQIVRKDLWDSIEKEKYIGNYWIHLSTILEFLPRTFGLYVTWPVIKARNKNAWAKDGKNMYVFLSLHTIINNLGEFGYSGECIKHFNRGFIRDLLEVAAYARIKGLRASFSLIGELVRKFYSHPFRLMAVLLVLITPRVILRHLGKIKTKLL</sequence>
<evidence type="ECO:0000313" key="2">
    <source>
        <dbReference type="EMBL" id="PIR87676.1"/>
    </source>
</evidence>